<organism evidence="8 9">
    <name type="scientific">Chilo suppressalis</name>
    <name type="common">Asiatic rice borer moth</name>
    <dbReference type="NCBI Taxonomy" id="168631"/>
    <lineage>
        <taxon>Eukaryota</taxon>
        <taxon>Metazoa</taxon>
        <taxon>Ecdysozoa</taxon>
        <taxon>Arthropoda</taxon>
        <taxon>Hexapoda</taxon>
        <taxon>Insecta</taxon>
        <taxon>Pterygota</taxon>
        <taxon>Neoptera</taxon>
        <taxon>Endopterygota</taxon>
        <taxon>Lepidoptera</taxon>
        <taxon>Glossata</taxon>
        <taxon>Ditrysia</taxon>
        <taxon>Pyraloidea</taxon>
        <taxon>Crambidae</taxon>
        <taxon>Crambinae</taxon>
        <taxon>Chilo</taxon>
    </lineage>
</organism>
<keyword evidence="5" id="KW-0325">Glycoprotein</keyword>
<feature type="chain" id="PRO_5045012798" description="Carboxylic ester hydrolase" evidence="6">
    <location>
        <begin position="20"/>
        <end position="579"/>
    </location>
</feature>
<protein>
    <recommendedName>
        <fullName evidence="6">Carboxylic ester hydrolase</fullName>
        <ecNumber evidence="6">3.1.1.-</ecNumber>
    </recommendedName>
</protein>
<evidence type="ECO:0000313" key="9">
    <source>
        <dbReference type="Proteomes" id="UP001153292"/>
    </source>
</evidence>
<feature type="domain" description="Carboxylesterase type B" evidence="7">
    <location>
        <begin position="34"/>
        <end position="551"/>
    </location>
</feature>
<comment type="similarity">
    <text evidence="1 6">Belongs to the type-B carboxylesterase/lipase family.</text>
</comment>
<dbReference type="InterPro" id="IPR019826">
    <property type="entry name" value="Carboxylesterase_B_AS"/>
</dbReference>
<evidence type="ECO:0000256" key="2">
    <source>
        <dbReference type="ARBA" id="ARBA00022487"/>
    </source>
</evidence>
<dbReference type="PROSITE" id="PS00122">
    <property type="entry name" value="CARBOXYLESTERASE_B_1"/>
    <property type="match status" value="1"/>
</dbReference>
<evidence type="ECO:0000256" key="1">
    <source>
        <dbReference type="ARBA" id="ARBA00005964"/>
    </source>
</evidence>
<dbReference type="Gene3D" id="3.40.50.1820">
    <property type="entry name" value="alpha/beta hydrolase"/>
    <property type="match status" value="1"/>
</dbReference>
<dbReference type="EMBL" id="OU963910">
    <property type="protein sequence ID" value="CAH0400671.1"/>
    <property type="molecule type" value="Genomic_DNA"/>
</dbReference>
<dbReference type="InterPro" id="IPR050309">
    <property type="entry name" value="Type-B_Carboxylest/Lipase"/>
</dbReference>
<evidence type="ECO:0000256" key="5">
    <source>
        <dbReference type="ARBA" id="ARBA00023180"/>
    </source>
</evidence>
<evidence type="ECO:0000256" key="6">
    <source>
        <dbReference type="RuleBase" id="RU361235"/>
    </source>
</evidence>
<gene>
    <name evidence="8" type="ORF">CHILSU_LOCUS3870</name>
</gene>
<keyword evidence="2" id="KW-0719">Serine esterase</keyword>
<dbReference type="PANTHER" id="PTHR11559">
    <property type="entry name" value="CARBOXYLESTERASE"/>
    <property type="match status" value="1"/>
</dbReference>
<evidence type="ECO:0000256" key="3">
    <source>
        <dbReference type="ARBA" id="ARBA00022801"/>
    </source>
</evidence>
<dbReference type="Proteomes" id="UP001153292">
    <property type="component" value="Chromosome 17"/>
</dbReference>
<dbReference type="Pfam" id="PF00135">
    <property type="entry name" value="COesterase"/>
    <property type="match status" value="1"/>
</dbReference>
<evidence type="ECO:0000256" key="4">
    <source>
        <dbReference type="ARBA" id="ARBA00023157"/>
    </source>
</evidence>
<proteinExistence type="inferred from homology"/>
<dbReference type="InterPro" id="IPR002018">
    <property type="entry name" value="CarbesteraseB"/>
</dbReference>
<dbReference type="EC" id="3.1.1.-" evidence="6"/>
<keyword evidence="4" id="KW-1015">Disulfide bond</keyword>
<feature type="signal peptide" evidence="6">
    <location>
        <begin position="1"/>
        <end position="19"/>
    </location>
</feature>
<name>A0ABN8AWR9_CHISP</name>
<evidence type="ECO:0000313" key="8">
    <source>
        <dbReference type="EMBL" id="CAH0400671.1"/>
    </source>
</evidence>
<keyword evidence="3 6" id="KW-0378">Hydrolase</keyword>
<dbReference type="InterPro" id="IPR029058">
    <property type="entry name" value="AB_hydrolase_fold"/>
</dbReference>
<keyword evidence="6" id="KW-0732">Signal</keyword>
<reference evidence="8" key="1">
    <citation type="submission" date="2021-12" db="EMBL/GenBank/DDBJ databases">
        <authorList>
            <person name="King R."/>
        </authorList>
    </citation>
    <scope>NUCLEOTIDE SEQUENCE</scope>
</reference>
<sequence length="579" mass="63694">MTVFTSAALLAALAVVARAHTLSAPDLSRCEAAARTETGWVCGARRRAVSGSVYASFLAVPYAKQPLGELRFQELLPAEPWDDIREAKAEGPVCPQTDVFYGRMKTASGGRSEACIHANIHVPIEALPDPNEPPSLDVETAPGLPILVFIHGGGFAFGSGDTDLHGPEYLVSKGVIVITFNYRLNVFGFLSLNSTQVPGNAGLRDAVTLLRWVQRNARFFGGSPGSVTLAGQSAGAAMTHILTLSTSARSLFHRAILLSGTAFSDFFSSSPLFAKTINSFFLPLLGIHASLPADEIHQKLIETPINAIMEANKKLINLFGLTTFTPVVESYQPGITPILEDDPEVLLDSGRGSDIPLLIGFTDAECESFRPRFEQIDIVAQIEKTPDLVVSSRLRFMTGDQLPVLAEIIHNKYFNYTPDLEGFLRLCTDQYYKYPALKLASKSSGEAPVFMYRFSYGGVDSAWKEGLGLKFEGAGHVEDLTYIFRTNSVLGPLRANELTRRDDDAKMKNKMTDIIVNFMRYSHPMPGPLVAGRWQTAARRPPLYLEANGPRRLYPTRASSYEQRLQAFFDHLYKIVRPH</sequence>
<dbReference type="SUPFAM" id="SSF53474">
    <property type="entry name" value="alpha/beta-Hydrolases"/>
    <property type="match status" value="1"/>
</dbReference>
<keyword evidence="9" id="KW-1185">Reference proteome</keyword>
<evidence type="ECO:0000259" key="7">
    <source>
        <dbReference type="Pfam" id="PF00135"/>
    </source>
</evidence>
<accession>A0ABN8AWR9</accession>